<feature type="domain" description="SsuA/THI5-like" evidence="4">
    <location>
        <begin position="57"/>
        <end position="247"/>
    </location>
</feature>
<evidence type="ECO:0000259" key="4">
    <source>
        <dbReference type="Pfam" id="PF09084"/>
    </source>
</evidence>
<comment type="similarity">
    <text evidence="2">Belongs to the bacterial solute-binding protein SsuA/TauA family.</text>
</comment>
<dbReference type="InterPro" id="IPR015168">
    <property type="entry name" value="SsuA/THI5"/>
</dbReference>
<accession>A0A3B0XMX8</accession>
<name>A0A3B0XMX8_9ZZZZ</name>
<dbReference type="Pfam" id="PF09084">
    <property type="entry name" value="NMT1"/>
    <property type="match status" value="1"/>
</dbReference>
<protein>
    <submittedName>
        <fullName evidence="5">Taurine-binding periplasmic protein TauA</fullName>
    </submittedName>
</protein>
<dbReference type="AlphaFoldDB" id="A0A3B0XMX8"/>
<dbReference type="EMBL" id="UOFI01000072">
    <property type="protein sequence ID" value="VAW66090.1"/>
    <property type="molecule type" value="Genomic_DNA"/>
</dbReference>
<gene>
    <name evidence="5" type="ORF">MNBD_GAMMA09-2850</name>
</gene>
<dbReference type="GO" id="GO:0042597">
    <property type="term" value="C:periplasmic space"/>
    <property type="evidence" value="ECO:0007669"/>
    <property type="project" value="UniProtKB-SubCell"/>
</dbReference>
<dbReference type="GO" id="GO:0042918">
    <property type="term" value="P:alkanesulfonate transmembrane transport"/>
    <property type="evidence" value="ECO:0007669"/>
    <property type="project" value="TreeGrafter"/>
</dbReference>
<reference evidence="5" key="1">
    <citation type="submission" date="2018-06" db="EMBL/GenBank/DDBJ databases">
        <authorList>
            <person name="Zhirakovskaya E."/>
        </authorList>
    </citation>
    <scope>NUCLEOTIDE SEQUENCE</scope>
</reference>
<proteinExistence type="inferred from homology"/>
<evidence type="ECO:0000256" key="1">
    <source>
        <dbReference type="ARBA" id="ARBA00004418"/>
    </source>
</evidence>
<sequence>MISVTPLLRPLHRPLAVFLALIISFFATAPSRADPLTVAYFQEWPTPSQFAQHQKLYDKALGVDIKWVAFDSGTAMSAAMASGDVQISFSQGIPPFVVATSAGQDIQIVDIAVSYAENDNCVVRSSLEIDRDNVKELAGKQVALPIGTTAHYGFLKQMLHFGVDISSMKIVDMAPADGAAAFATGNLDMVCGWGGALRRMKKHGHVLMSGAEKEALGIRVFDATTVSTQWAQENAELLEKFLKVTAQMNAKFAHKGADEMLPVIATTAGMDIEATRDTMKGFSFLDTKQQLSKKWLGGGTQKFIKEVADFFVSQGIIPKARKNYNDAVDSSYLEAAAKL</sequence>
<organism evidence="5">
    <name type="scientific">hydrothermal vent metagenome</name>
    <dbReference type="NCBI Taxonomy" id="652676"/>
    <lineage>
        <taxon>unclassified sequences</taxon>
        <taxon>metagenomes</taxon>
        <taxon>ecological metagenomes</taxon>
    </lineage>
</organism>
<dbReference type="PANTHER" id="PTHR30024">
    <property type="entry name" value="ALIPHATIC SULFONATES-BINDING PROTEIN-RELATED"/>
    <property type="match status" value="1"/>
</dbReference>
<dbReference type="SUPFAM" id="SSF53850">
    <property type="entry name" value="Periplasmic binding protein-like II"/>
    <property type="match status" value="1"/>
</dbReference>
<evidence type="ECO:0000256" key="3">
    <source>
        <dbReference type="ARBA" id="ARBA00022729"/>
    </source>
</evidence>
<comment type="subcellular location">
    <subcellularLocation>
        <location evidence="1">Periplasm</location>
    </subcellularLocation>
</comment>
<dbReference type="Gene3D" id="3.40.190.10">
    <property type="entry name" value="Periplasmic binding protein-like II"/>
    <property type="match status" value="2"/>
</dbReference>
<keyword evidence="3" id="KW-0732">Signal</keyword>
<evidence type="ECO:0000313" key="5">
    <source>
        <dbReference type="EMBL" id="VAW66090.1"/>
    </source>
</evidence>
<evidence type="ECO:0000256" key="2">
    <source>
        <dbReference type="ARBA" id="ARBA00010742"/>
    </source>
</evidence>
<dbReference type="PANTHER" id="PTHR30024:SF47">
    <property type="entry name" value="TAURINE-BINDING PERIPLASMIC PROTEIN"/>
    <property type="match status" value="1"/>
</dbReference>